<evidence type="ECO:0000313" key="2">
    <source>
        <dbReference type="Proteomes" id="UP001501747"/>
    </source>
</evidence>
<reference evidence="2" key="1">
    <citation type="journal article" date="2019" name="Int. J. Syst. Evol. Microbiol.">
        <title>The Global Catalogue of Microorganisms (GCM) 10K type strain sequencing project: providing services to taxonomists for standard genome sequencing and annotation.</title>
        <authorList>
            <consortium name="The Broad Institute Genomics Platform"/>
            <consortium name="The Broad Institute Genome Sequencing Center for Infectious Disease"/>
            <person name="Wu L."/>
            <person name="Ma J."/>
        </authorList>
    </citation>
    <scope>NUCLEOTIDE SEQUENCE [LARGE SCALE GENOMIC DNA]</scope>
    <source>
        <strain evidence="2">JCM 17342</strain>
    </source>
</reference>
<keyword evidence="2" id="KW-1185">Reference proteome</keyword>
<name>A0ABP7SIX8_9PSEU</name>
<comment type="caution">
    <text evidence="1">The sequence shown here is derived from an EMBL/GenBank/DDBJ whole genome shotgun (WGS) entry which is preliminary data.</text>
</comment>
<proteinExistence type="predicted"/>
<dbReference type="Pfam" id="PF10905">
    <property type="entry name" value="DUF2695"/>
    <property type="match status" value="1"/>
</dbReference>
<evidence type="ECO:0008006" key="3">
    <source>
        <dbReference type="Google" id="ProtNLM"/>
    </source>
</evidence>
<dbReference type="Proteomes" id="UP001501747">
    <property type="component" value="Unassembled WGS sequence"/>
</dbReference>
<evidence type="ECO:0000313" key="1">
    <source>
        <dbReference type="EMBL" id="GAA4012370.1"/>
    </source>
</evidence>
<sequence length="122" mass="13616">MDRVNGLDLDDVRELAALEEDDSVEGVEWDEWQEDEDRWADAAVLPLDRPRLESLLGHVETAVEAEGCDHGLRATDAWAVRNGVSLDDLHRGLRGYGGHCDCEVMFNVDPDTVFPRARASPD</sequence>
<protein>
    <recommendedName>
        <fullName evidence="3">DUF2695 domain-containing protein</fullName>
    </recommendedName>
</protein>
<dbReference type="EMBL" id="BAABAL010000014">
    <property type="protein sequence ID" value="GAA4012370.1"/>
    <property type="molecule type" value="Genomic_DNA"/>
</dbReference>
<organism evidence="1 2">
    <name type="scientific">Allokutzneria multivorans</name>
    <dbReference type="NCBI Taxonomy" id="1142134"/>
    <lineage>
        <taxon>Bacteria</taxon>
        <taxon>Bacillati</taxon>
        <taxon>Actinomycetota</taxon>
        <taxon>Actinomycetes</taxon>
        <taxon>Pseudonocardiales</taxon>
        <taxon>Pseudonocardiaceae</taxon>
        <taxon>Allokutzneria</taxon>
    </lineage>
</organism>
<accession>A0ABP7SIX8</accession>
<gene>
    <name evidence="1" type="ORF">GCM10022247_38700</name>
</gene>
<dbReference type="InterPro" id="IPR024248">
    <property type="entry name" value="DUF2695"/>
</dbReference>
<dbReference type="RefSeq" id="WP_344876701.1">
    <property type="nucleotide sequence ID" value="NZ_BAABAL010000014.1"/>
</dbReference>